<dbReference type="Proteomes" id="UP000324241">
    <property type="component" value="Unassembled WGS sequence"/>
</dbReference>
<comment type="caution">
    <text evidence="1">The sequence shown here is derived from an EMBL/GenBank/DDBJ whole genome shotgun (WGS) entry which is preliminary data.</text>
</comment>
<protein>
    <recommendedName>
        <fullName evidence="3">BTB domain-containing protein</fullName>
    </recommendedName>
</protein>
<dbReference type="EMBL" id="QUQM01000006">
    <property type="protein sequence ID" value="KAA8644481.1"/>
    <property type="molecule type" value="Genomic_DNA"/>
</dbReference>
<accession>A0A5M9MC67</accession>
<dbReference type="VEuPathDB" id="FungiDB:EYZ11_003013"/>
<evidence type="ECO:0000313" key="1">
    <source>
        <dbReference type="EMBL" id="KAA8644481.1"/>
    </source>
</evidence>
<dbReference type="GeneID" id="54331387"/>
<dbReference type="RefSeq" id="XP_033423842.1">
    <property type="nucleotide sequence ID" value="XM_033573290.1"/>
</dbReference>
<sequence length="381" mass="42936">MESSFYVIDPDGDLLLVLEERFGKIHLNVIKTELDAASTPGTLVPNEEPGDEEANGSIANGRQQQVSLRSSALIDALLNGDTHICEGRIHKIRVLVSSKHLTLASKYFHDRLNAMLDFSESDVIPACASERDALLILLDVLHCQTRKVPRFITSRMLFMVAVLANHYGCVEAVEAFAEVWLDNLKDQVPNEYTDDLPRWIFISWVFRDGEMFQEMTSIAVRESIGPMPCLALPMIPDSLVSEYIRHSVSSHTGLYRLIVETGTIEKIRQDSIGNLVRSLYKRTESVLHSGSCCDDCDKMILGTLIRHLQIHQLYPPPMAPFHGFSVHQFHRFLNSVPRPRCNELIHPVNGCSETCELLPDTNRVFYDTLEATVGLMFSEVL</sequence>
<organism evidence="1 2">
    <name type="scientific">Aspergillus tanneri</name>
    <dbReference type="NCBI Taxonomy" id="1220188"/>
    <lineage>
        <taxon>Eukaryota</taxon>
        <taxon>Fungi</taxon>
        <taxon>Dikarya</taxon>
        <taxon>Ascomycota</taxon>
        <taxon>Pezizomycotina</taxon>
        <taxon>Eurotiomycetes</taxon>
        <taxon>Eurotiomycetidae</taxon>
        <taxon>Eurotiales</taxon>
        <taxon>Aspergillaceae</taxon>
        <taxon>Aspergillus</taxon>
        <taxon>Aspergillus subgen. Circumdati</taxon>
    </lineage>
</organism>
<gene>
    <name evidence="1" type="ORF">ATNIH1004_008685</name>
</gene>
<reference evidence="1 2" key="1">
    <citation type="submission" date="2019-08" db="EMBL/GenBank/DDBJ databases">
        <title>The genome sequence of a newly discovered highly antifungal drug resistant Aspergillus species, Aspergillus tanneri NIH 1004.</title>
        <authorList>
            <person name="Mounaud S."/>
            <person name="Singh I."/>
            <person name="Joardar V."/>
            <person name="Pakala S."/>
            <person name="Pakala S."/>
            <person name="Venepally P."/>
            <person name="Chung J.K."/>
            <person name="Losada L."/>
            <person name="Nierman W.C."/>
        </authorList>
    </citation>
    <scope>NUCLEOTIDE SEQUENCE [LARGE SCALE GENOMIC DNA]</scope>
    <source>
        <strain evidence="1 2">NIH1004</strain>
    </source>
</reference>
<dbReference type="AlphaFoldDB" id="A0A5M9MC67"/>
<evidence type="ECO:0008006" key="3">
    <source>
        <dbReference type="Google" id="ProtNLM"/>
    </source>
</evidence>
<name>A0A5M9MC67_9EURO</name>
<evidence type="ECO:0000313" key="2">
    <source>
        <dbReference type="Proteomes" id="UP000324241"/>
    </source>
</evidence>
<dbReference type="OrthoDB" id="5275938at2759"/>
<proteinExistence type="predicted"/>